<sequence>MHKLVGGLVLLAALETSSGFLSPYSFKSVDSMRIERRDVTRRLPSPAISCSPSRREPSGLRLGMAAEVESARITQSSFPFDGKQVFYVKVEPPESLRKPDFPPIIFLHGLGSHSVHFSKNMKEVSMQTGACVYGLDFLGLGRSSKPGNTRYGQDTWAWQVSCLVEEVLNAEKVFIVGHSAGGYVGMCYAADQPAKVAGLCVVGCAGQYGVIGPSRFYIPFLRIGFISKLVGGWIVEQIRDPELLKKQLERMYVNKDAINKNLVDGLSCIWKDEDTFTRGKEVRRRRNEARR</sequence>
<dbReference type="GeneID" id="17295472"/>
<feature type="domain" description="AB hydrolase-1" evidence="2">
    <location>
        <begin position="102"/>
        <end position="203"/>
    </location>
</feature>
<keyword evidence="5" id="KW-1185">Reference proteome</keyword>
<reference evidence="3 5" key="1">
    <citation type="journal article" date="2012" name="Nature">
        <title>Algal genomes reveal evolutionary mosaicism and the fate of nucleomorphs.</title>
        <authorList>
            <consortium name="DOE Joint Genome Institute"/>
            <person name="Curtis B.A."/>
            <person name="Tanifuji G."/>
            <person name="Burki F."/>
            <person name="Gruber A."/>
            <person name="Irimia M."/>
            <person name="Maruyama S."/>
            <person name="Arias M.C."/>
            <person name="Ball S.G."/>
            <person name="Gile G.H."/>
            <person name="Hirakawa Y."/>
            <person name="Hopkins J.F."/>
            <person name="Kuo A."/>
            <person name="Rensing S.A."/>
            <person name="Schmutz J."/>
            <person name="Symeonidi A."/>
            <person name="Elias M."/>
            <person name="Eveleigh R.J."/>
            <person name="Herman E.K."/>
            <person name="Klute M.J."/>
            <person name="Nakayama T."/>
            <person name="Obornik M."/>
            <person name="Reyes-Prieto A."/>
            <person name="Armbrust E.V."/>
            <person name="Aves S.J."/>
            <person name="Beiko R.G."/>
            <person name="Coutinho P."/>
            <person name="Dacks J.B."/>
            <person name="Durnford D.G."/>
            <person name="Fast N.M."/>
            <person name="Green B.R."/>
            <person name="Grisdale C.J."/>
            <person name="Hempel F."/>
            <person name="Henrissat B."/>
            <person name="Hoppner M.P."/>
            <person name="Ishida K."/>
            <person name="Kim E."/>
            <person name="Koreny L."/>
            <person name="Kroth P.G."/>
            <person name="Liu Y."/>
            <person name="Malik S.B."/>
            <person name="Maier U.G."/>
            <person name="McRose D."/>
            <person name="Mock T."/>
            <person name="Neilson J.A."/>
            <person name="Onodera N.T."/>
            <person name="Poole A.M."/>
            <person name="Pritham E.J."/>
            <person name="Richards T.A."/>
            <person name="Rocap G."/>
            <person name="Roy S.W."/>
            <person name="Sarai C."/>
            <person name="Schaack S."/>
            <person name="Shirato S."/>
            <person name="Slamovits C.H."/>
            <person name="Spencer D.F."/>
            <person name="Suzuki S."/>
            <person name="Worden A.Z."/>
            <person name="Zauner S."/>
            <person name="Barry K."/>
            <person name="Bell C."/>
            <person name="Bharti A.K."/>
            <person name="Crow J.A."/>
            <person name="Grimwood J."/>
            <person name="Kramer R."/>
            <person name="Lindquist E."/>
            <person name="Lucas S."/>
            <person name="Salamov A."/>
            <person name="McFadden G.I."/>
            <person name="Lane C.E."/>
            <person name="Keeling P.J."/>
            <person name="Gray M.W."/>
            <person name="Grigoriev I.V."/>
            <person name="Archibald J.M."/>
        </authorList>
    </citation>
    <scope>NUCLEOTIDE SEQUENCE</scope>
    <source>
        <strain evidence="3 5">CCMP2712</strain>
    </source>
</reference>
<dbReference type="EnsemblProtists" id="EKX38716">
    <property type="protein sequence ID" value="EKX38716"/>
    <property type="gene ID" value="GUITHDRAFT_115263"/>
</dbReference>
<dbReference type="OrthoDB" id="7457040at2759"/>
<dbReference type="EMBL" id="JH993046">
    <property type="protein sequence ID" value="EKX38716.1"/>
    <property type="molecule type" value="Genomic_DNA"/>
</dbReference>
<evidence type="ECO:0000259" key="2">
    <source>
        <dbReference type="Pfam" id="PF00561"/>
    </source>
</evidence>
<reference evidence="5" key="2">
    <citation type="submission" date="2012-11" db="EMBL/GenBank/DDBJ databases">
        <authorList>
            <person name="Kuo A."/>
            <person name="Curtis B.A."/>
            <person name="Tanifuji G."/>
            <person name="Burki F."/>
            <person name="Gruber A."/>
            <person name="Irimia M."/>
            <person name="Maruyama S."/>
            <person name="Arias M.C."/>
            <person name="Ball S.G."/>
            <person name="Gile G.H."/>
            <person name="Hirakawa Y."/>
            <person name="Hopkins J.F."/>
            <person name="Rensing S.A."/>
            <person name="Schmutz J."/>
            <person name="Symeonidi A."/>
            <person name="Elias M."/>
            <person name="Eveleigh R.J."/>
            <person name="Herman E.K."/>
            <person name="Klute M.J."/>
            <person name="Nakayama T."/>
            <person name="Obornik M."/>
            <person name="Reyes-Prieto A."/>
            <person name="Armbrust E.V."/>
            <person name="Aves S.J."/>
            <person name="Beiko R.G."/>
            <person name="Coutinho P."/>
            <person name="Dacks J.B."/>
            <person name="Durnford D.G."/>
            <person name="Fast N.M."/>
            <person name="Green B.R."/>
            <person name="Grisdale C."/>
            <person name="Hempe F."/>
            <person name="Henrissat B."/>
            <person name="Hoppner M.P."/>
            <person name="Ishida K.-I."/>
            <person name="Kim E."/>
            <person name="Koreny L."/>
            <person name="Kroth P.G."/>
            <person name="Liu Y."/>
            <person name="Malik S.-B."/>
            <person name="Maier U.G."/>
            <person name="McRose D."/>
            <person name="Mock T."/>
            <person name="Neilson J.A."/>
            <person name="Onodera N.T."/>
            <person name="Poole A.M."/>
            <person name="Pritham E.J."/>
            <person name="Richards T.A."/>
            <person name="Rocap G."/>
            <person name="Roy S.W."/>
            <person name="Sarai C."/>
            <person name="Schaack S."/>
            <person name="Shirato S."/>
            <person name="Slamovits C.H."/>
            <person name="Spencer D.F."/>
            <person name="Suzuki S."/>
            <person name="Worden A.Z."/>
            <person name="Zauner S."/>
            <person name="Barry K."/>
            <person name="Bell C."/>
            <person name="Bharti A.K."/>
            <person name="Crow J.A."/>
            <person name="Grimwood J."/>
            <person name="Kramer R."/>
            <person name="Lindquist E."/>
            <person name="Lucas S."/>
            <person name="Salamov A."/>
            <person name="McFadden G.I."/>
            <person name="Lane C.E."/>
            <person name="Keeling P.J."/>
            <person name="Gray M.W."/>
            <person name="Grigoriev I.V."/>
            <person name="Archibald J.M."/>
        </authorList>
    </citation>
    <scope>NUCLEOTIDE SEQUENCE</scope>
    <source>
        <strain evidence="5">CCMP2712</strain>
    </source>
</reference>
<keyword evidence="1" id="KW-0732">Signal</keyword>
<dbReference type="RefSeq" id="XP_005825696.1">
    <property type="nucleotide sequence ID" value="XM_005825639.1"/>
</dbReference>
<accession>L1IR08</accession>
<evidence type="ECO:0000313" key="5">
    <source>
        <dbReference type="Proteomes" id="UP000011087"/>
    </source>
</evidence>
<evidence type="ECO:0000313" key="3">
    <source>
        <dbReference type="EMBL" id="EKX38716.1"/>
    </source>
</evidence>
<name>L1IR08_GUITC</name>
<dbReference type="PANTHER" id="PTHR46438:SF2">
    <property type="entry name" value="ALPHA_BETA-HYDROLASES SUPERFAMILY PROTEIN"/>
    <property type="match status" value="1"/>
</dbReference>
<feature type="chain" id="PRO_5008770319" description="AB hydrolase-1 domain-containing protein" evidence="1">
    <location>
        <begin position="20"/>
        <end position="291"/>
    </location>
</feature>
<dbReference type="STRING" id="905079.L1IR08"/>
<dbReference type="PaxDb" id="55529-EKX38716"/>
<dbReference type="eggNOG" id="KOG1454">
    <property type="taxonomic scope" value="Eukaryota"/>
</dbReference>
<protein>
    <recommendedName>
        <fullName evidence="2">AB hydrolase-1 domain-containing protein</fullName>
    </recommendedName>
</protein>
<dbReference type="InterPro" id="IPR029058">
    <property type="entry name" value="AB_hydrolase_fold"/>
</dbReference>
<dbReference type="InterPro" id="IPR000073">
    <property type="entry name" value="AB_hydrolase_1"/>
</dbReference>
<dbReference type="Gene3D" id="3.40.50.1820">
    <property type="entry name" value="alpha/beta hydrolase"/>
    <property type="match status" value="1"/>
</dbReference>
<dbReference type="SUPFAM" id="SSF53474">
    <property type="entry name" value="alpha/beta-Hydrolases"/>
    <property type="match status" value="1"/>
</dbReference>
<organism evidence="3">
    <name type="scientific">Guillardia theta (strain CCMP2712)</name>
    <name type="common">Cryptophyte</name>
    <dbReference type="NCBI Taxonomy" id="905079"/>
    <lineage>
        <taxon>Eukaryota</taxon>
        <taxon>Cryptophyceae</taxon>
        <taxon>Pyrenomonadales</taxon>
        <taxon>Geminigeraceae</taxon>
        <taxon>Guillardia</taxon>
    </lineage>
</organism>
<feature type="signal peptide" evidence="1">
    <location>
        <begin position="1"/>
        <end position="19"/>
    </location>
</feature>
<dbReference type="Pfam" id="PF00561">
    <property type="entry name" value="Abhydrolase_1"/>
    <property type="match status" value="1"/>
</dbReference>
<dbReference type="Proteomes" id="UP000011087">
    <property type="component" value="Unassembled WGS sequence"/>
</dbReference>
<gene>
    <name evidence="3" type="ORF">GUITHDRAFT_115263</name>
</gene>
<dbReference type="PANTHER" id="PTHR46438">
    <property type="entry name" value="ALPHA/BETA-HYDROLASES SUPERFAMILY PROTEIN"/>
    <property type="match status" value="1"/>
</dbReference>
<proteinExistence type="predicted"/>
<evidence type="ECO:0000256" key="1">
    <source>
        <dbReference type="SAM" id="SignalP"/>
    </source>
</evidence>
<evidence type="ECO:0000313" key="4">
    <source>
        <dbReference type="EnsemblProtists" id="EKX38716"/>
    </source>
</evidence>
<dbReference type="KEGG" id="gtt:GUITHDRAFT_115263"/>
<dbReference type="AlphaFoldDB" id="L1IR08"/>
<reference evidence="4" key="3">
    <citation type="submission" date="2016-03" db="UniProtKB">
        <authorList>
            <consortium name="EnsemblProtists"/>
        </authorList>
    </citation>
    <scope>IDENTIFICATION</scope>
</reference>
<dbReference type="HOGENOM" id="CLU_957945_0_0_1"/>